<feature type="transmembrane region" description="Helical" evidence="1">
    <location>
        <begin position="398"/>
        <end position="422"/>
    </location>
</feature>
<keyword evidence="4" id="KW-1185">Reference proteome</keyword>
<feature type="transmembrane region" description="Helical" evidence="1">
    <location>
        <begin position="354"/>
        <end position="378"/>
    </location>
</feature>
<dbReference type="Gene3D" id="3.40.50.1820">
    <property type="entry name" value="alpha/beta hydrolase"/>
    <property type="match status" value="1"/>
</dbReference>
<feature type="transmembrane region" description="Helical" evidence="1">
    <location>
        <begin position="479"/>
        <end position="507"/>
    </location>
</feature>
<evidence type="ECO:0000256" key="2">
    <source>
        <dbReference type="SAM" id="SignalP"/>
    </source>
</evidence>
<dbReference type="InterPro" id="IPR053145">
    <property type="entry name" value="AB_hydrolase_Est10"/>
</dbReference>
<dbReference type="SUPFAM" id="SSF53474">
    <property type="entry name" value="alpha/beta-Hydrolases"/>
    <property type="match status" value="1"/>
</dbReference>
<dbReference type="PANTHER" id="PTHR43265">
    <property type="entry name" value="ESTERASE ESTD"/>
    <property type="match status" value="1"/>
</dbReference>
<reference evidence="3" key="1">
    <citation type="submission" date="2022-01" db="EMBL/GenBank/DDBJ databases">
        <title>Antribacter sp. nov., isolated from Guizhou of China.</title>
        <authorList>
            <person name="Chengliang C."/>
            <person name="Ya Z."/>
        </authorList>
    </citation>
    <scope>NUCLEOTIDE SEQUENCE</scope>
    <source>
        <strain evidence="3">KLBMP 9083</strain>
    </source>
</reference>
<dbReference type="RefSeq" id="WP_236089341.1">
    <property type="nucleotide sequence ID" value="NZ_JAKGSG010000033.1"/>
</dbReference>
<dbReference type="Proteomes" id="UP001165405">
    <property type="component" value="Unassembled WGS sequence"/>
</dbReference>
<protein>
    <submittedName>
        <fullName evidence="3">Alpha/beta hydrolase</fullName>
    </submittedName>
</protein>
<dbReference type="PANTHER" id="PTHR43265:SF1">
    <property type="entry name" value="ESTERASE ESTD"/>
    <property type="match status" value="1"/>
</dbReference>
<sequence>MIFRTAATSAALAVVLAVVGAVAGPQWEPEPVTDHLRPVTSSTRIGGVTGATVHAVGSFEVRETEMTVALDGTEVGAILREPVDGPDEAPGMVFIHGAGTGKATVAFTAAATELASAGVVTLVPDKRLDTYSTRHRDYVAMAGDYLHSVDLLRGVPGVDPDLVGVYSESEGAWISPIMMVEDRRLAFQVLVSAPVVPPRQQAAFAVDNYLRNTDVPAGVFRAIPRAVGMTFPGGGFEYADFDVRPWLERQEAPILMTYGTGDASMPLVQATHQVLADTAGSDGAPVTVRFYEGANHGMHVNGELVPDFPRDVATWIQGLPGTAGALPQVAGATPNQLYLAAPVPQPQWYGNGDIVLGVVVGAVGLLVLALVVLAGVAVRSTAVRRRTGHPGAILAPGLRGPLTVTGAGAVLTTVALGAYLVAVARLAMDYEKDAVVVQGGWIGVRLLGLVTVVGAALVLNRARELHGRVAARPPEGGRVAAVVAAFGFWAVCVASTALLVTLAYWGVYQLGI</sequence>
<feature type="chain" id="PRO_5041270024" evidence="2">
    <location>
        <begin position="24"/>
        <end position="512"/>
    </location>
</feature>
<evidence type="ECO:0000313" key="4">
    <source>
        <dbReference type="Proteomes" id="UP001165405"/>
    </source>
</evidence>
<organism evidence="3 4">
    <name type="scientific">Antribacter soli</name>
    <dbReference type="NCBI Taxonomy" id="2910976"/>
    <lineage>
        <taxon>Bacteria</taxon>
        <taxon>Bacillati</taxon>
        <taxon>Actinomycetota</taxon>
        <taxon>Actinomycetes</taxon>
        <taxon>Micrococcales</taxon>
        <taxon>Promicromonosporaceae</taxon>
        <taxon>Antribacter</taxon>
    </lineage>
</organism>
<comment type="caution">
    <text evidence="3">The sequence shown here is derived from an EMBL/GenBank/DDBJ whole genome shotgun (WGS) entry which is preliminary data.</text>
</comment>
<gene>
    <name evidence="3" type="ORF">L1785_11165</name>
</gene>
<keyword evidence="1" id="KW-0812">Transmembrane</keyword>
<dbReference type="GO" id="GO:0052689">
    <property type="term" value="F:carboxylic ester hydrolase activity"/>
    <property type="evidence" value="ECO:0007669"/>
    <property type="project" value="TreeGrafter"/>
</dbReference>
<keyword evidence="2" id="KW-0732">Signal</keyword>
<accession>A0AA41QE98</accession>
<proteinExistence type="predicted"/>
<name>A0AA41QE98_9MICO</name>
<evidence type="ECO:0000313" key="3">
    <source>
        <dbReference type="EMBL" id="MCF4121541.1"/>
    </source>
</evidence>
<dbReference type="AlphaFoldDB" id="A0AA41QE98"/>
<keyword evidence="3" id="KW-0378">Hydrolase</keyword>
<dbReference type="EMBL" id="JAKGSG010000033">
    <property type="protein sequence ID" value="MCF4121541.1"/>
    <property type="molecule type" value="Genomic_DNA"/>
</dbReference>
<feature type="signal peptide" evidence="2">
    <location>
        <begin position="1"/>
        <end position="23"/>
    </location>
</feature>
<dbReference type="InterPro" id="IPR029058">
    <property type="entry name" value="AB_hydrolase_fold"/>
</dbReference>
<keyword evidence="1" id="KW-0472">Membrane</keyword>
<evidence type="ECO:0000256" key="1">
    <source>
        <dbReference type="SAM" id="Phobius"/>
    </source>
</evidence>
<keyword evidence="1" id="KW-1133">Transmembrane helix</keyword>
<feature type="transmembrane region" description="Helical" evidence="1">
    <location>
        <begin position="442"/>
        <end position="459"/>
    </location>
</feature>